<evidence type="ECO:0000313" key="3">
    <source>
        <dbReference type="EMBL" id="ESU37146.1"/>
    </source>
</evidence>
<dbReference type="VEuPathDB" id="GiardiaDB:DHA2_15446"/>
<keyword evidence="1" id="KW-0175">Coiled coil</keyword>
<dbReference type="Proteomes" id="UP000018320">
    <property type="component" value="Unassembled WGS sequence"/>
</dbReference>
<name>V6TEJ5_GIAIN</name>
<dbReference type="VEuPathDB" id="GiardiaDB:QR46_1692"/>
<accession>V6TEJ5</accession>
<proteinExistence type="predicted"/>
<gene>
    <name evidence="3" type="ORF">DHA2_15446</name>
</gene>
<reference evidence="4" key="1">
    <citation type="submission" date="2012-02" db="EMBL/GenBank/DDBJ databases">
        <title>Genome sequencing of Giardia lamblia Genotypes A2 and B isolates (DH and GS) and comparative analysis with the genomes of Genotypes A1 and E (WB and Pig).</title>
        <authorList>
            <person name="Adam R."/>
            <person name="Dahlstrom E."/>
            <person name="Martens C."/>
            <person name="Bruno D."/>
            <person name="Barbian K."/>
            <person name="Porcella S.F."/>
            <person name="Nash T."/>
        </authorList>
    </citation>
    <scope>NUCLEOTIDE SEQUENCE</scope>
    <source>
        <strain evidence="4">DH</strain>
    </source>
</reference>
<protein>
    <submittedName>
        <fullName evidence="3">Uncharacterized protein</fullName>
    </submittedName>
</protein>
<dbReference type="VEuPathDB" id="GiardiaDB:GL50581_1395"/>
<reference evidence="3 4" key="2">
    <citation type="journal article" date="2013" name="Genome Biol. Evol.">
        <title>Genome sequencing of Giardia lamblia genotypes A2 and B isolates (DH and GS) and comparative analysis with the genomes of genotypes A1 and E (WB and Pig).</title>
        <authorList>
            <person name="Adam R.D."/>
            <person name="Dahlstrom E.W."/>
            <person name="Martens C.A."/>
            <person name="Bruno D.P."/>
            <person name="Barbian K.D."/>
            <person name="Ricklefs S.M."/>
            <person name="Hernandez M.M."/>
            <person name="Narla N.P."/>
            <person name="Patel R.B."/>
            <person name="Porcella S.F."/>
            <person name="Nash T.E."/>
        </authorList>
    </citation>
    <scope>NUCLEOTIDE SEQUENCE [LARGE SCALE GENOMIC DNA]</scope>
    <source>
        <strain evidence="3 4">DH</strain>
    </source>
</reference>
<organism evidence="3 4">
    <name type="scientific">Giardia intestinalis</name>
    <name type="common">Giardia lamblia</name>
    <dbReference type="NCBI Taxonomy" id="5741"/>
    <lineage>
        <taxon>Eukaryota</taxon>
        <taxon>Metamonada</taxon>
        <taxon>Diplomonadida</taxon>
        <taxon>Hexamitidae</taxon>
        <taxon>Giardiinae</taxon>
        <taxon>Giardia</taxon>
    </lineage>
</organism>
<evidence type="ECO:0000256" key="1">
    <source>
        <dbReference type="SAM" id="Coils"/>
    </source>
</evidence>
<dbReference type="EMBL" id="AHGT01000032">
    <property type="protein sequence ID" value="ESU37146.1"/>
    <property type="molecule type" value="Genomic_DNA"/>
</dbReference>
<dbReference type="VEuPathDB" id="GiardiaDB:GL50803_0015446"/>
<evidence type="ECO:0000256" key="2">
    <source>
        <dbReference type="SAM" id="MobiDB-lite"/>
    </source>
</evidence>
<sequence length="352" mass="40157">MTIRYRLRSPLKIKMPYNPALDCRLKEPGYRFCEGACNCKKCWVYPRLGCYCFNFNKHLATHPQGRQQKVSSKQHAADQPNNQSARTIYHPPGTTTQNKLRLNNLKSPFSVDHPCPQCQYPLEVTPPGTRIIEDLPPISRSSFGKTELTDACPHSASTRCKTCEILNSDKPKPCGCKRSCYCTGCCNGLCQCQDERYNRTPEQLLIEKLNLTRASTAPDIPRPLIVEGPVDTNCNPYRTSVTRTMFRPAVPAASCHDQQSLRELERIDREYCRIKKLQERNEEKREVIRELAADVPNCLVNFRQAYAYPKRRAGDTLIEVHPLMLEPYVTARMCCKEGRDFMVTADGETKCA</sequence>
<comment type="caution">
    <text evidence="3">The sequence shown here is derived from an EMBL/GenBank/DDBJ whole genome shotgun (WGS) entry which is preliminary data.</text>
</comment>
<dbReference type="AlphaFoldDB" id="V6TEJ5"/>
<feature type="compositionally biased region" description="Polar residues" evidence="2">
    <location>
        <begin position="64"/>
        <end position="86"/>
    </location>
</feature>
<evidence type="ECO:0000313" key="4">
    <source>
        <dbReference type="Proteomes" id="UP000018320"/>
    </source>
</evidence>
<feature type="region of interest" description="Disordered" evidence="2">
    <location>
        <begin position="64"/>
        <end position="97"/>
    </location>
</feature>
<feature type="coiled-coil region" evidence="1">
    <location>
        <begin position="267"/>
        <end position="294"/>
    </location>
</feature>